<sequence length="63" mass="7342">MPKTLYKTDELLKSKTFSGYQKDFAKALLIKPEYTMEDAMKVLDHFFGKEGINDGRRNLDKPE</sequence>
<gene>
    <name evidence="1" type="ORF">CE91St55_14250</name>
</gene>
<dbReference type="AlphaFoldDB" id="A0A413XDH8"/>
<evidence type="ECO:0000313" key="2">
    <source>
        <dbReference type="Proteomes" id="UP001055091"/>
    </source>
</evidence>
<accession>A0A413XDH8</accession>
<protein>
    <submittedName>
        <fullName evidence="1">Uncharacterized protein</fullName>
    </submittedName>
</protein>
<comment type="caution">
    <text evidence="1">The sequence shown here is derived from an EMBL/GenBank/DDBJ whole genome shotgun (WGS) entry which is preliminary data.</text>
</comment>
<proteinExistence type="predicted"/>
<organism evidence="1 2">
    <name type="scientific">Hungatella hathewayi</name>
    <dbReference type="NCBI Taxonomy" id="154046"/>
    <lineage>
        <taxon>Bacteria</taxon>
        <taxon>Bacillati</taxon>
        <taxon>Bacillota</taxon>
        <taxon>Clostridia</taxon>
        <taxon>Lachnospirales</taxon>
        <taxon>Lachnospiraceae</taxon>
        <taxon>Hungatella</taxon>
    </lineage>
</organism>
<dbReference type="Proteomes" id="UP001055091">
    <property type="component" value="Unassembled WGS sequence"/>
</dbReference>
<reference evidence="1" key="1">
    <citation type="submission" date="2022-01" db="EMBL/GenBank/DDBJ databases">
        <title>Novel bile acid biosynthetic pathways are enriched in the microbiome of centenarians.</title>
        <authorList>
            <person name="Sato Y."/>
            <person name="Atarashi K."/>
            <person name="Plichta R.D."/>
            <person name="Arai Y."/>
            <person name="Sasajima S."/>
            <person name="Kearney M.S."/>
            <person name="Suda W."/>
            <person name="Takeshita K."/>
            <person name="Sasaki T."/>
            <person name="Okamoto S."/>
            <person name="Skelly N.A."/>
            <person name="Okamura Y."/>
            <person name="Vlamakis H."/>
            <person name="Li Y."/>
            <person name="Tanoue T."/>
            <person name="Takei H."/>
            <person name="Nittono H."/>
            <person name="Narushima S."/>
            <person name="Irie J."/>
            <person name="Itoh H."/>
            <person name="Moriya K."/>
            <person name="Sugiura Y."/>
            <person name="Suematsu M."/>
            <person name="Moritoki N."/>
            <person name="Shibata S."/>
            <person name="Littman R.D."/>
            <person name="Fischbach A.M."/>
            <person name="Uwamino Y."/>
            <person name="Inoue T."/>
            <person name="Honda A."/>
            <person name="Hattori M."/>
            <person name="Murai T."/>
            <person name="Xavier J.R."/>
            <person name="Hirose N."/>
            <person name="Honda K."/>
        </authorList>
    </citation>
    <scope>NUCLEOTIDE SEQUENCE</scope>
    <source>
        <strain evidence="1">CE91-St55</strain>
    </source>
</reference>
<dbReference type="EMBL" id="BQNJ01000001">
    <property type="protein sequence ID" value="GKG99443.1"/>
    <property type="molecule type" value="Genomic_DNA"/>
</dbReference>
<name>A0A413XDH8_9FIRM</name>
<evidence type="ECO:0000313" key="1">
    <source>
        <dbReference type="EMBL" id="GKG99443.1"/>
    </source>
</evidence>
<dbReference type="RefSeq" id="WP_118042858.1">
    <property type="nucleotide sequence ID" value="NZ_BQNJ01000001.1"/>
</dbReference>